<dbReference type="InterPro" id="IPR021326">
    <property type="entry name" value="DUF2931"/>
</dbReference>
<sequence length="218" mass="24062">MRILVALLGALFISGCQASNSQSGEDDPKYEWWELAFIKPNFMNVWVEDSAVEDINGKTYLRAGGGNASGAEPNDGKESARGWIGVGGTGKPVIGADLPKRIFVRWQSIPERKTYRAWVDIPEEARQVMVTSTHQRCPETPDKTARFMASVYLGLAPGGVVQVWVRDLCRRPVKVARAQADLEPLGPEQGKNGGQYAYPVSEKAQLYIDKYGIPYGSW</sequence>
<feature type="signal peptide" evidence="2">
    <location>
        <begin position="1"/>
        <end position="18"/>
    </location>
</feature>
<proteinExistence type="predicted"/>
<feature type="chain" id="PRO_5045252021" evidence="2">
    <location>
        <begin position="19"/>
        <end position="218"/>
    </location>
</feature>
<dbReference type="Pfam" id="PF11153">
    <property type="entry name" value="DUF2931"/>
    <property type="match status" value="1"/>
</dbReference>
<keyword evidence="4" id="KW-1185">Reference proteome</keyword>
<evidence type="ECO:0000256" key="1">
    <source>
        <dbReference type="SAM" id="MobiDB-lite"/>
    </source>
</evidence>
<dbReference type="PROSITE" id="PS51257">
    <property type="entry name" value="PROKAR_LIPOPROTEIN"/>
    <property type="match status" value="1"/>
</dbReference>
<dbReference type="Proteomes" id="UP000676035">
    <property type="component" value="Unassembled WGS sequence"/>
</dbReference>
<gene>
    <name evidence="3" type="ORF">KFS80_22250</name>
</gene>
<organism evidence="3 4">
    <name type="scientific">Pseudomonas rustica</name>
    <dbReference type="NCBI Taxonomy" id="2827099"/>
    <lineage>
        <taxon>Bacteria</taxon>
        <taxon>Pseudomonadati</taxon>
        <taxon>Pseudomonadota</taxon>
        <taxon>Gammaproteobacteria</taxon>
        <taxon>Pseudomonadales</taxon>
        <taxon>Pseudomonadaceae</taxon>
        <taxon>Pseudomonas</taxon>
    </lineage>
</organism>
<comment type="caution">
    <text evidence="3">The sequence shown here is derived from an EMBL/GenBank/DDBJ whole genome shotgun (WGS) entry which is preliminary data.</text>
</comment>
<keyword evidence="2" id="KW-0732">Signal</keyword>
<dbReference type="EMBL" id="JAGYHF010000012">
    <property type="protein sequence ID" value="MBS4081016.1"/>
    <property type="molecule type" value="Genomic_DNA"/>
</dbReference>
<evidence type="ECO:0000313" key="3">
    <source>
        <dbReference type="EMBL" id="MBS4081016.1"/>
    </source>
</evidence>
<accession>A0ABS5N4Z2</accession>
<evidence type="ECO:0000313" key="4">
    <source>
        <dbReference type="Proteomes" id="UP000676035"/>
    </source>
</evidence>
<protein>
    <submittedName>
        <fullName evidence="3">DUF2931 family protein</fullName>
    </submittedName>
</protein>
<evidence type="ECO:0000256" key="2">
    <source>
        <dbReference type="SAM" id="SignalP"/>
    </source>
</evidence>
<feature type="region of interest" description="Disordered" evidence="1">
    <location>
        <begin position="63"/>
        <end position="82"/>
    </location>
</feature>
<dbReference type="RefSeq" id="WP_212545932.1">
    <property type="nucleotide sequence ID" value="NZ_JAGYHF010000012.1"/>
</dbReference>
<name>A0ABS5N4Z2_9PSED</name>
<reference evidence="3 4" key="1">
    <citation type="submission" date="2021-04" db="EMBL/GenBank/DDBJ databases">
        <title>Pseudomonas rustica sp. nov. isolated from raw milk.</title>
        <authorList>
            <person name="Fiedler G."/>
            <person name="Gieschler S."/>
            <person name="Kabisch J."/>
            <person name="Grimmler C."/>
            <person name="Brinks E."/>
            <person name="Wagner N."/>
            <person name="Hetzer B."/>
            <person name="Franz C.M.A.P."/>
            <person name="Boehnlein C."/>
        </authorList>
    </citation>
    <scope>NUCLEOTIDE SEQUENCE [LARGE SCALE GENOMIC DNA]</scope>
    <source>
        <strain evidence="3 4">MBT-4</strain>
    </source>
</reference>